<dbReference type="GO" id="GO:0120159">
    <property type="term" value="F:rRNA pseudouridine synthase activity"/>
    <property type="evidence" value="ECO:0007669"/>
    <property type="project" value="UniProtKB-ARBA"/>
</dbReference>
<evidence type="ECO:0000313" key="7">
    <source>
        <dbReference type="EMBL" id="MRG93242.1"/>
    </source>
</evidence>
<protein>
    <recommendedName>
        <fullName evidence="5">Pseudouridine synthase</fullName>
        <ecNumber evidence="5">5.4.99.-</ecNumber>
    </recommendedName>
</protein>
<dbReference type="NCBIfam" id="TIGR00005">
    <property type="entry name" value="rluA_subfam"/>
    <property type="match status" value="1"/>
</dbReference>
<evidence type="ECO:0000259" key="6">
    <source>
        <dbReference type="SMART" id="SM00363"/>
    </source>
</evidence>
<comment type="caution">
    <text evidence="7">The sequence shown here is derived from an EMBL/GenBank/DDBJ whole genome shotgun (WGS) entry which is preliminary data.</text>
</comment>
<dbReference type="InterPro" id="IPR050188">
    <property type="entry name" value="RluA_PseudoU_synthase"/>
</dbReference>
<dbReference type="AlphaFoldDB" id="A0A6N7PM60"/>
<dbReference type="InterPro" id="IPR006145">
    <property type="entry name" value="PsdUridine_synth_RsuA/RluA"/>
</dbReference>
<dbReference type="SUPFAM" id="SSF55174">
    <property type="entry name" value="Alpha-L RNA-binding motif"/>
    <property type="match status" value="1"/>
</dbReference>
<keyword evidence="2 5" id="KW-0413">Isomerase</keyword>
<dbReference type="Gene3D" id="3.30.2350.10">
    <property type="entry name" value="Pseudouridine synthase"/>
    <property type="match status" value="1"/>
</dbReference>
<dbReference type="EMBL" id="WJIE01000004">
    <property type="protein sequence ID" value="MRG93242.1"/>
    <property type="molecule type" value="Genomic_DNA"/>
</dbReference>
<dbReference type="PANTHER" id="PTHR21600:SF44">
    <property type="entry name" value="RIBOSOMAL LARGE SUBUNIT PSEUDOURIDINE SYNTHASE D"/>
    <property type="match status" value="1"/>
</dbReference>
<name>A0A6N7PM60_9BACT</name>
<dbReference type="InterPro" id="IPR006224">
    <property type="entry name" value="PsdUridine_synth_RluA-like_CS"/>
</dbReference>
<dbReference type="EC" id="5.4.99.-" evidence="5"/>
<dbReference type="PROSITE" id="PS50889">
    <property type="entry name" value="S4"/>
    <property type="match status" value="1"/>
</dbReference>
<organism evidence="7 8">
    <name type="scientific">Polyangium spumosum</name>
    <dbReference type="NCBI Taxonomy" id="889282"/>
    <lineage>
        <taxon>Bacteria</taxon>
        <taxon>Pseudomonadati</taxon>
        <taxon>Myxococcota</taxon>
        <taxon>Polyangia</taxon>
        <taxon>Polyangiales</taxon>
        <taxon>Polyangiaceae</taxon>
        <taxon>Polyangium</taxon>
    </lineage>
</organism>
<dbReference type="Gene3D" id="3.10.290.10">
    <property type="entry name" value="RNA-binding S4 domain"/>
    <property type="match status" value="1"/>
</dbReference>
<evidence type="ECO:0000256" key="2">
    <source>
        <dbReference type="ARBA" id="ARBA00023235"/>
    </source>
</evidence>
<dbReference type="PROSITE" id="PS01129">
    <property type="entry name" value="PSI_RLU"/>
    <property type="match status" value="1"/>
</dbReference>
<dbReference type="Pfam" id="PF00849">
    <property type="entry name" value="PseudoU_synth_2"/>
    <property type="match status" value="1"/>
</dbReference>
<evidence type="ECO:0000256" key="4">
    <source>
        <dbReference type="PROSITE-ProRule" id="PRU00182"/>
    </source>
</evidence>
<keyword evidence="8" id="KW-1185">Reference proteome</keyword>
<evidence type="ECO:0000256" key="1">
    <source>
        <dbReference type="ARBA" id="ARBA00010876"/>
    </source>
</evidence>
<dbReference type="CDD" id="cd02869">
    <property type="entry name" value="PseudoU_synth_RluA_like"/>
    <property type="match status" value="1"/>
</dbReference>
<reference evidence="7 8" key="1">
    <citation type="submission" date="2019-10" db="EMBL/GenBank/DDBJ databases">
        <title>A soil myxobacterium in the family Polyangiaceae.</title>
        <authorList>
            <person name="Li Y."/>
            <person name="Wang J."/>
        </authorList>
    </citation>
    <scope>NUCLEOTIDE SEQUENCE [LARGE SCALE GENOMIC DNA]</scope>
    <source>
        <strain evidence="7 8">DSM 14734</strain>
    </source>
</reference>
<dbReference type="Proteomes" id="UP000440224">
    <property type="component" value="Unassembled WGS sequence"/>
</dbReference>
<feature type="active site" evidence="3">
    <location>
        <position position="148"/>
    </location>
</feature>
<feature type="domain" description="RNA-binding S4" evidence="6">
    <location>
        <begin position="14"/>
        <end position="78"/>
    </location>
</feature>
<proteinExistence type="inferred from homology"/>
<evidence type="ECO:0000256" key="3">
    <source>
        <dbReference type="PIRSR" id="PIRSR606225-1"/>
    </source>
</evidence>
<gene>
    <name evidence="7" type="ORF">GF068_15065</name>
</gene>
<sequence length="320" mass="34544">MTSTFEASAADPRDRLDKLVVRLLEKAGTAASRAAVQRWIENGRVLVDGKPGRASMSVAEGARIDVTPEPPEPTRAEPDSSIELAVVYEDAHLLVVDKPAGLVVHPAKGHASGTLVNALLGRGGFERAGADPLDPEGHLRPGIVHRLDKDTSGLLVVAKDAETREALKAQFAKHAIEREYVAVVVGAAKEATFATLHGRHPTDRLRFTTHVEEGKRAVTRVVVLERLGPATLVACRLETGRTHQIRVHLAERGKTPILGDTLYGKTPKEKALREVAEALGRQALHARVLGFEHPATRRHVHFESPIPADMAGAIEAIRKA</sequence>
<dbReference type="InterPro" id="IPR006225">
    <property type="entry name" value="PsdUridine_synth_RluC/D"/>
</dbReference>
<dbReference type="InterPro" id="IPR020103">
    <property type="entry name" value="PsdUridine_synth_cat_dom_sf"/>
</dbReference>
<dbReference type="InterPro" id="IPR002942">
    <property type="entry name" value="S4_RNA-bd"/>
</dbReference>
<comment type="catalytic activity">
    <reaction evidence="5">
        <text>a uridine in RNA = a pseudouridine in RNA</text>
        <dbReference type="Rhea" id="RHEA:48348"/>
        <dbReference type="Rhea" id="RHEA-COMP:12068"/>
        <dbReference type="Rhea" id="RHEA-COMP:12069"/>
        <dbReference type="ChEBI" id="CHEBI:65314"/>
        <dbReference type="ChEBI" id="CHEBI:65315"/>
    </reaction>
</comment>
<evidence type="ECO:0000313" key="8">
    <source>
        <dbReference type="Proteomes" id="UP000440224"/>
    </source>
</evidence>
<dbReference type="InterPro" id="IPR036986">
    <property type="entry name" value="S4_RNA-bd_sf"/>
</dbReference>
<dbReference type="SUPFAM" id="SSF55120">
    <property type="entry name" value="Pseudouridine synthase"/>
    <property type="match status" value="1"/>
</dbReference>
<dbReference type="Pfam" id="PF01479">
    <property type="entry name" value="S4"/>
    <property type="match status" value="1"/>
</dbReference>
<dbReference type="GO" id="GO:0003723">
    <property type="term" value="F:RNA binding"/>
    <property type="evidence" value="ECO:0007669"/>
    <property type="project" value="UniProtKB-KW"/>
</dbReference>
<dbReference type="SMART" id="SM00363">
    <property type="entry name" value="S4"/>
    <property type="match status" value="1"/>
</dbReference>
<dbReference type="GO" id="GO:0000455">
    <property type="term" value="P:enzyme-directed rRNA pseudouridine synthesis"/>
    <property type="evidence" value="ECO:0007669"/>
    <property type="project" value="TreeGrafter"/>
</dbReference>
<comment type="similarity">
    <text evidence="1 5">Belongs to the pseudouridine synthase RluA family.</text>
</comment>
<accession>A0A6N7PM60</accession>
<dbReference type="PANTHER" id="PTHR21600">
    <property type="entry name" value="MITOCHONDRIAL RNA PSEUDOURIDINE SYNTHASE"/>
    <property type="match status" value="1"/>
</dbReference>
<dbReference type="CDD" id="cd00165">
    <property type="entry name" value="S4"/>
    <property type="match status" value="1"/>
</dbReference>
<keyword evidence="4" id="KW-0694">RNA-binding</keyword>
<evidence type="ECO:0000256" key="5">
    <source>
        <dbReference type="RuleBase" id="RU362028"/>
    </source>
</evidence>
<comment type="function">
    <text evidence="5">Responsible for synthesis of pseudouridine from uracil.</text>
</comment>